<dbReference type="AlphaFoldDB" id="A0A1H3IWE4"/>
<dbReference type="SUPFAM" id="SSF52172">
    <property type="entry name" value="CheY-like"/>
    <property type="match status" value="1"/>
</dbReference>
<keyword evidence="1 3" id="KW-0597">Phosphoprotein</keyword>
<dbReference type="RefSeq" id="WP_092732192.1">
    <property type="nucleotide sequence ID" value="NZ_FNPC01000004.1"/>
</dbReference>
<dbReference type="InterPro" id="IPR001789">
    <property type="entry name" value="Sig_transdc_resp-reg_receiver"/>
</dbReference>
<dbReference type="EMBL" id="FNPC01000004">
    <property type="protein sequence ID" value="SDY31655.1"/>
    <property type="molecule type" value="Genomic_DNA"/>
</dbReference>
<organism evidence="5 6">
    <name type="scientific">Halopenitus persicus</name>
    <dbReference type="NCBI Taxonomy" id="1048396"/>
    <lineage>
        <taxon>Archaea</taxon>
        <taxon>Methanobacteriati</taxon>
        <taxon>Methanobacteriota</taxon>
        <taxon>Stenosarchaea group</taxon>
        <taxon>Halobacteria</taxon>
        <taxon>Halobacteriales</taxon>
        <taxon>Haloferacaceae</taxon>
        <taxon>Halopenitus</taxon>
    </lineage>
</organism>
<keyword evidence="2" id="KW-0902">Two-component regulatory system</keyword>
<evidence type="ECO:0000256" key="3">
    <source>
        <dbReference type="PROSITE-ProRule" id="PRU00169"/>
    </source>
</evidence>
<dbReference type="Gene3D" id="3.40.50.2300">
    <property type="match status" value="1"/>
</dbReference>
<dbReference type="CDD" id="cd17535">
    <property type="entry name" value="REC_NarL-like"/>
    <property type="match status" value="1"/>
</dbReference>
<evidence type="ECO:0000259" key="4">
    <source>
        <dbReference type="PROSITE" id="PS50110"/>
    </source>
</evidence>
<dbReference type="PANTHER" id="PTHR45339">
    <property type="entry name" value="HYBRID SIGNAL TRANSDUCTION HISTIDINE KINASE J"/>
    <property type="match status" value="1"/>
</dbReference>
<dbReference type="PROSITE" id="PS50110">
    <property type="entry name" value="RESPONSE_REGULATORY"/>
    <property type="match status" value="1"/>
</dbReference>
<keyword evidence="6" id="KW-1185">Reference proteome</keyword>
<dbReference type="InterPro" id="IPR011006">
    <property type="entry name" value="CheY-like_superfamily"/>
</dbReference>
<dbReference type="Pfam" id="PF00072">
    <property type="entry name" value="Response_reg"/>
    <property type="match status" value="1"/>
</dbReference>
<name>A0A1H3IWE4_9EURY</name>
<reference evidence="6" key="1">
    <citation type="submission" date="2016-10" db="EMBL/GenBank/DDBJ databases">
        <authorList>
            <person name="Varghese N."/>
            <person name="Submissions S."/>
        </authorList>
    </citation>
    <scope>NUCLEOTIDE SEQUENCE [LARGE SCALE GENOMIC DNA]</scope>
    <source>
        <strain evidence="6">DC30,IBRC 10041,KCTC 4046</strain>
    </source>
</reference>
<feature type="domain" description="Response regulatory" evidence="4">
    <location>
        <begin position="3"/>
        <end position="117"/>
    </location>
</feature>
<evidence type="ECO:0000313" key="6">
    <source>
        <dbReference type="Proteomes" id="UP000199079"/>
    </source>
</evidence>
<proteinExistence type="predicted"/>
<accession>A0A1H3IWE4</accession>
<protein>
    <submittedName>
        <fullName evidence="5">Two-component system, chemotaxis family, response regulator CheY</fullName>
    </submittedName>
</protein>
<evidence type="ECO:0000256" key="1">
    <source>
        <dbReference type="ARBA" id="ARBA00022553"/>
    </source>
</evidence>
<feature type="modified residue" description="4-aspartylphosphate" evidence="3">
    <location>
        <position position="52"/>
    </location>
</feature>
<dbReference type="SMART" id="SM00448">
    <property type="entry name" value="REC"/>
    <property type="match status" value="1"/>
</dbReference>
<dbReference type="Proteomes" id="UP000199079">
    <property type="component" value="Unassembled WGS sequence"/>
</dbReference>
<dbReference type="OrthoDB" id="2830at2157"/>
<dbReference type="InterPro" id="IPR058245">
    <property type="entry name" value="NreC/VraR/RcsB-like_REC"/>
</dbReference>
<evidence type="ECO:0000256" key="2">
    <source>
        <dbReference type="ARBA" id="ARBA00023012"/>
    </source>
</evidence>
<dbReference type="PANTHER" id="PTHR45339:SF1">
    <property type="entry name" value="HYBRID SIGNAL TRANSDUCTION HISTIDINE KINASE J"/>
    <property type="match status" value="1"/>
</dbReference>
<dbReference type="GO" id="GO:0000160">
    <property type="term" value="P:phosphorelay signal transduction system"/>
    <property type="evidence" value="ECO:0007669"/>
    <property type="project" value="UniProtKB-KW"/>
</dbReference>
<evidence type="ECO:0000313" key="5">
    <source>
        <dbReference type="EMBL" id="SDY31655.1"/>
    </source>
</evidence>
<sequence>MVDVLLVEDTDMQRALLRGFLSPEHTIVGIAETGEEAIREADRTAPDVVVMDVDLPGTDGIEATRAIKRASPDVAVVMSTAMVTAEIRDRATDAGADAYLTKPFSKDDLLATIDEACAR</sequence>
<gene>
    <name evidence="5" type="ORF">SAMN05216564_104275</name>
</gene>